<gene>
    <name evidence="5" type="primary">LOC108814667</name>
</gene>
<comment type="similarity">
    <text evidence="1">Belongs to the brassicaceae elicitor peptide family.</text>
</comment>
<evidence type="ECO:0000256" key="2">
    <source>
        <dbReference type="ARBA" id="ARBA00022821"/>
    </source>
</evidence>
<feature type="compositionally biased region" description="Basic and acidic residues" evidence="3">
    <location>
        <begin position="38"/>
        <end position="52"/>
    </location>
</feature>
<sequence>MRKERDNKRHRRKPITQTVMAFLECLNLRRSSSSSDAVKAKSRNEKEEEASHVKTTARSLNVASKRTRKPMVSSGKRGGVNKYDM</sequence>
<name>A0A6J0K555_RAPSA</name>
<reference evidence="5" key="2">
    <citation type="submission" date="2025-08" db="UniProtKB">
        <authorList>
            <consortium name="RefSeq"/>
        </authorList>
    </citation>
    <scope>IDENTIFICATION</scope>
    <source>
        <tissue evidence="5">Leaf</tissue>
    </source>
</reference>
<proteinExistence type="inferred from homology"/>
<dbReference type="AlphaFoldDB" id="A0A6J0K555"/>
<dbReference type="OrthoDB" id="1064819at2759"/>
<reference evidence="4" key="1">
    <citation type="journal article" date="2019" name="Database">
        <title>The radish genome database (RadishGD): an integrated information resource for radish genomics.</title>
        <authorList>
            <person name="Yu H.J."/>
            <person name="Baek S."/>
            <person name="Lee Y.J."/>
            <person name="Cho A."/>
            <person name="Mun J.H."/>
        </authorList>
    </citation>
    <scope>NUCLEOTIDE SEQUENCE [LARGE SCALE GENOMIC DNA]</scope>
    <source>
        <strain evidence="4">cv. WK10039</strain>
    </source>
</reference>
<dbReference type="KEGG" id="rsz:108814667"/>
<evidence type="ECO:0000313" key="5">
    <source>
        <dbReference type="RefSeq" id="XP_018442783.1"/>
    </source>
</evidence>
<accession>A0A6J0K555</accession>
<protein>
    <submittedName>
        <fullName evidence="5">Elicitor peptide 5</fullName>
    </submittedName>
</protein>
<organism evidence="4 5">
    <name type="scientific">Raphanus sativus</name>
    <name type="common">Radish</name>
    <name type="synonym">Raphanus raphanistrum var. sativus</name>
    <dbReference type="NCBI Taxonomy" id="3726"/>
    <lineage>
        <taxon>Eukaryota</taxon>
        <taxon>Viridiplantae</taxon>
        <taxon>Streptophyta</taxon>
        <taxon>Embryophyta</taxon>
        <taxon>Tracheophyta</taxon>
        <taxon>Spermatophyta</taxon>
        <taxon>Magnoliopsida</taxon>
        <taxon>eudicotyledons</taxon>
        <taxon>Gunneridae</taxon>
        <taxon>Pentapetalae</taxon>
        <taxon>rosids</taxon>
        <taxon>malvids</taxon>
        <taxon>Brassicales</taxon>
        <taxon>Brassicaceae</taxon>
        <taxon>Brassiceae</taxon>
        <taxon>Raphanus</taxon>
    </lineage>
</organism>
<dbReference type="Proteomes" id="UP000504610">
    <property type="component" value="Chromosome 7"/>
</dbReference>
<evidence type="ECO:0000256" key="3">
    <source>
        <dbReference type="SAM" id="MobiDB-lite"/>
    </source>
</evidence>
<dbReference type="GO" id="GO:0045087">
    <property type="term" value="P:innate immune response"/>
    <property type="evidence" value="ECO:0007669"/>
    <property type="project" value="InterPro"/>
</dbReference>
<dbReference type="RefSeq" id="XP_018442783.1">
    <property type="nucleotide sequence ID" value="XM_018587281.2"/>
</dbReference>
<keyword evidence="4" id="KW-1185">Reference proteome</keyword>
<keyword evidence="2" id="KW-0611">Plant defense</keyword>
<dbReference type="InterPro" id="IPR035176">
    <property type="entry name" value="PEP"/>
</dbReference>
<feature type="region of interest" description="Disordered" evidence="3">
    <location>
        <begin position="30"/>
        <end position="85"/>
    </location>
</feature>
<dbReference type="GeneID" id="108814667"/>
<evidence type="ECO:0000256" key="1">
    <source>
        <dbReference type="ARBA" id="ARBA00011021"/>
    </source>
</evidence>
<evidence type="ECO:0000313" key="4">
    <source>
        <dbReference type="Proteomes" id="UP000504610"/>
    </source>
</evidence>
<dbReference type="Pfam" id="PF17232">
    <property type="entry name" value="Pep1_7"/>
    <property type="match status" value="1"/>
</dbReference>
<feature type="compositionally biased region" description="Polar residues" evidence="3">
    <location>
        <begin position="53"/>
        <end position="64"/>
    </location>
</feature>